<dbReference type="AlphaFoldDB" id="A0AAD5IKR4"/>
<organism evidence="2 3">
    <name type="scientific">Acer negundo</name>
    <name type="common">Box elder</name>
    <dbReference type="NCBI Taxonomy" id="4023"/>
    <lineage>
        <taxon>Eukaryota</taxon>
        <taxon>Viridiplantae</taxon>
        <taxon>Streptophyta</taxon>
        <taxon>Embryophyta</taxon>
        <taxon>Tracheophyta</taxon>
        <taxon>Spermatophyta</taxon>
        <taxon>Magnoliopsida</taxon>
        <taxon>eudicotyledons</taxon>
        <taxon>Gunneridae</taxon>
        <taxon>Pentapetalae</taxon>
        <taxon>rosids</taxon>
        <taxon>malvids</taxon>
        <taxon>Sapindales</taxon>
        <taxon>Sapindaceae</taxon>
        <taxon>Hippocastanoideae</taxon>
        <taxon>Acereae</taxon>
        <taxon>Acer</taxon>
    </lineage>
</organism>
<feature type="region of interest" description="Disordered" evidence="1">
    <location>
        <begin position="68"/>
        <end position="99"/>
    </location>
</feature>
<reference evidence="2" key="2">
    <citation type="submission" date="2023-02" db="EMBL/GenBank/DDBJ databases">
        <authorList>
            <person name="Swenson N.G."/>
            <person name="Wegrzyn J.L."/>
            <person name="Mcevoy S.L."/>
        </authorList>
    </citation>
    <scope>NUCLEOTIDE SEQUENCE</scope>
    <source>
        <strain evidence="2">91603</strain>
        <tissue evidence="2">Leaf</tissue>
    </source>
</reference>
<proteinExistence type="predicted"/>
<gene>
    <name evidence="2" type="ORF">LWI28_005451</name>
</gene>
<dbReference type="Proteomes" id="UP001064489">
    <property type="component" value="Chromosome 7"/>
</dbReference>
<name>A0AAD5IKR4_ACENE</name>
<sequence>MTYEIQQKSRKEVQLAREIRFSGNVNDEGNGRRLASLVGPLGCEICTIYNNYMVDITTDKSNFNKPFKENANENPATTVVLPNEEEEEEEEEGRGSRRIQGDKDYKIPVYIPEFKRTREMEEFFTWVDEVTSGFEVIDCSEDRKIKVVTNKLKGSALAYWKYLKNQRALNGSE</sequence>
<evidence type="ECO:0000313" key="3">
    <source>
        <dbReference type="Proteomes" id="UP001064489"/>
    </source>
</evidence>
<protein>
    <submittedName>
        <fullName evidence="2">Uncharacterized protein</fullName>
    </submittedName>
</protein>
<reference evidence="2" key="1">
    <citation type="journal article" date="2022" name="Plant J.">
        <title>Strategies of tolerance reflected in two North American maple genomes.</title>
        <authorList>
            <person name="McEvoy S.L."/>
            <person name="Sezen U.U."/>
            <person name="Trouern-Trend A."/>
            <person name="McMahon S.M."/>
            <person name="Schaberg P.G."/>
            <person name="Yang J."/>
            <person name="Wegrzyn J.L."/>
            <person name="Swenson N.G."/>
        </authorList>
    </citation>
    <scope>NUCLEOTIDE SEQUENCE</scope>
    <source>
        <strain evidence="2">91603</strain>
    </source>
</reference>
<evidence type="ECO:0000256" key="1">
    <source>
        <dbReference type="SAM" id="MobiDB-lite"/>
    </source>
</evidence>
<accession>A0AAD5IKR4</accession>
<comment type="caution">
    <text evidence="2">The sequence shown here is derived from an EMBL/GenBank/DDBJ whole genome shotgun (WGS) entry which is preliminary data.</text>
</comment>
<dbReference type="EMBL" id="JAJSOW010000104">
    <property type="protein sequence ID" value="KAI9169010.1"/>
    <property type="molecule type" value="Genomic_DNA"/>
</dbReference>
<evidence type="ECO:0000313" key="2">
    <source>
        <dbReference type="EMBL" id="KAI9169010.1"/>
    </source>
</evidence>
<feature type="compositionally biased region" description="Acidic residues" evidence="1">
    <location>
        <begin position="83"/>
        <end position="92"/>
    </location>
</feature>
<keyword evidence="3" id="KW-1185">Reference proteome</keyword>